<evidence type="ECO:0000313" key="1">
    <source>
        <dbReference type="EMBL" id="AZQ40057.1"/>
    </source>
</evidence>
<dbReference type="Proteomes" id="UP000280298">
    <property type="component" value="Chromosome"/>
</dbReference>
<organism evidence="1 2">
    <name type="scientific">Streptomyces cyaneochromogenes</name>
    <dbReference type="NCBI Taxonomy" id="2496836"/>
    <lineage>
        <taxon>Bacteria</taxon>
        <taxon>Bacillati</taxon>
        <taxon>Actinomycetota</taxon>
        <taxon>Actinomycetes</taxon>
        <taxon>Kitasatosporales</taxon>
        <taxon>Streptomycetaceae</taxon>
        <taxon>Streptomyces</taxon>
    </lineage>
</organism>
<keyword evidence="1" id="KW-0067">ATP-binding</keyword>
<gene>
    <name evidence="1" type="ORF">EJ357_47305</name>
</gene>
<proteinExistence type="predicted"/>
<sequence>MKTSTAGRSTAVRTTVMSKLFSLDTPYSSRAEDRRWRPIALERRVYAGSVSDEEVAEYQELSRLLTSSVQSRVAEVAARLEQEQ</sequence>
<protein>
    <submittedName>
        <fullName evidence="1">ATP-binding protein</fullName>
    </submittedName>
</protein>
<reference evidence="1 2" key="1">
    <citation type="journal article" date="2019" name="Int. J. Syst. Evol. Microbiol.">
        <title>Streptomyces cyaneochromogenes sp. nov., a blue pigment-producing actinomycete from manganese-contaminated soil.</title>
        <authorList>
            <person name="Tang X."/>
            <person name="Zhao J."/>
            <person name="Li K."/>
            <person name="Chen Z."/>
            <person name="Sun Y."/>
            <person name="Gao J."/>
        </authorList>
    </citation>
    <scope>NUCLEOTIDE SEQUENCE [LARGE SCALE GENOMIC DNA]</scope>
    <source>
        <strain evidence="1 2">MK-45</strain>
    </source>
</reference>
<evidence type="ECO:0000313" key="2">
    <source>
        <dbReference type="Proteomes" id="UP000280298"/>
    </source>
</evidence>
<keyword evidence="2" id="KW-1185">Reference proteome</keyword>
<accession>A0A3Q9EVF6</accession>
<dbReference type="EMBL" id="CP034539">
    <property type="protein sequence ID" value="AZQ40057.1"/>
    <property type="molecule type" value="Genomic_DNA"/>
</dbReference>
<dbReference type="GO" id="GO:0005524">
    <property type="term" value="F:ATP binding"/>
    <property type="evidence" value="ECO:0007669"/>
    <property type="project" value="UniProtKB-KW"/>
</dbReference>
<keyword evidence="1" id="KW-0547">Nucleotide-binding</keyword>
<dbReference type="KEGG" id="scya:EJ357_47305"/>
<name>A0A3Q9EVF6_9ACTN</name>
<dbReference type="AlphaFoldDB" id="A0A3Q9EVF6"/>